<keyword evidence="2 5" id="KW-0812">Transmembrane</keyword>
<dbReference type="Pfam" id="PF13564">
    <property type="entry name" value="DoxX_2"/>
    <property type="match status" value="1"/>
</dbReference>
<feature type="transmembrane region" description="Helical" evidence="5">
    <location>
        <begin position="96"/>
        <end position="114"/>
    </location>
</feature>
<evidence type="ECO:0000256" key="5">
    <source>
        <dbReference type="SAM" id="Phobius"/>
    </source>
</evidence>
<evidence type="ECO:0000256" key="2">
    <source>
        <dbReference type="ARBA" id="ARBA00022692"/>
    </source>
</evidence>
<keyword evidence="7" id="KW-1185">Reference proteome</keyword>
<dbReference type="AlphaFoldDB" id="A0A1I0VHJ5"/>
<evidence type="ECO:0000313" key="7">
    <source>
        <dbReference type="Proteomes" id="UP000243799"/>
    </source>
</evidence>
<evidence type="ECO:0000256" key="4">
    <source>
        <dbReference type="ARBA" id="ARBA00023136"/>
    </source>
</evidence>
<name>A0A1I0VHJ5_9PSEU</name>
<dbReference type="OrthoDB" id="3700080at2"/>
<evidence type="ECO:0000313" key="6">
    <source>
        <dbReference type="EMBL" id="SFA75969.1"/>
    </source>
</evidence>
<evidence type="ECO:0000256" key="3">
    <source>
        <dbReference type="ARBA" id="ARBA00022989"/>
    </source>
</evidence>
<dbReference type="Proteomes" id="UP000243799">
    <property type="component" value="Unassembled WGS sequence"/>
</dbReference>
<dbReference type="GO" id="GO:0016020">
    <property type="term" value="C:membrane"/>
    <property type="evidence" value="ECO:0007669"/>
    <property type="project" value="UniProtKB-SubCell"/>
</dbReference>
<gene>
    <name evidence="6" type="ORF">SAMN05216266_101264</name>
</gene>
<dbReference type="STRING" id="490629.SAMN05216266_101264"/>
<feature type="transmembrane region" description="Helical" evidence="5">
    <location>
        <begin position="45"/>
        <end position="63"/>
    </location>
</feature>
<protein>
    <submittedName>
        <fullName evidence="6">DoxX-like family protein</fullName>
    </submittedName>
</protein>
<dbReference type="RefSeq" id="WP_091668191.1">
    <property type="nucleotide sequence ID" value="NZ_FOKG01000001.1"/>
</dbReference>
<comment type="subcellular location">
    <subcellularLocation>
        <location evidence="1">Membrane</location>
        <topology evidence="1">Multi-pass membrane protein</topology>
    </subcellularLocation>
</comment>
<accession>A0A1I0VHJ5</accession>
<organism evidence="6 7">
    <name type="scientific">Amycolatopsis marina</name>
    <dbReference type="NCBI Taxonomy" id="490629"/>
    <lineage>
        <taxon>Bacteria</taxon>
        <taxon>Bacillati</taxon>
        <taxon>Actinomycetota</taxon>
        <taxon>Actinomycetes</taxon>
        <taxon>Pseudonocardiales</taxon>
        <taxon>Pseudonocardiaceae</taxon>
        <taxon>Amycolatopsis</taxon>
    </lineage>
</organism>
<sequence>MNTGAAILSILLAALFLGAGGAKLAGSKQTNEAAAHLGVPRRLDMTVGALEVAAAVGLVIGFWMTWLGVAASIGLVLMMIGAVGFHLRAGDSVQRFSPPAALGVLAAINAVLLIA</sequence>
<proteinExistence type="predicted"/>
<dbReference type="EMBL" id="FOKG01000001">
    <property type="protein sequence ID" value="SFA75969.1"/>
    <property type="molecule type" value="Genomic_DNA"/>
</dbReference>
<evidence type="ECO:0000256" key="1">
    <source>
        <dbReference type="ARBA" id="ARBA00004141"/>
    </source>
</evidence>
<dbReference type="InterPro" id="IPR032808">
    <property type="entry name" value="DoxX"/>
</dbReference>
<keyword evidence="4 5" id="KW-0472">Membrane</keyword>
<reference evidence="7" key="1">
    <citation type="submission" date="2016-10" db="EMBL/GenBank/DDBJ databases">
        <authorList>
            <person name="Varghese N."/>
            <person name="Submissions S."/>
        </authorList>
    </citation>
    <scope>NUCLEOTIDE SEQUENCE [LARGE SCALE GENOMIC DNA]</scope>
    <source>
        <strain evidence="7">CGMCC 4.3568</strain>
    </source>
</reference>
<keyword evidence="3 5" id="KW-1133">Transmembrane helix</keyword>